<organism evidence="7 8">
    <name type="scientific">Saccharothrix xinjiangensis</name>
    <dbReference type="NCBI Taxonomy" id="204798"/>
    <lineage>
        <taxon>Bacteria</taxon>
        <taxon>Bacillati</taxon>
        <taxon>Actinomycetota</taxon>
        <taxon>Actinomycetes</taxon>
        <taxon>Pseudonocardiales</taxon>
        <taxon>Pseudonocardiaceae</taxon>
        <taxon>Saccharothrix</taxon>
    </lineage>
</organism>
<dbReference type="Gene3D" id="1.10.10.60">
    <property type="entry name" value="Homeodomain-like"/>
    <property type="match status" value="1"/>
</dbReference>
<keyword evidence="4" id="KW-0804">Transcription</keyword>
<dbReference type="InterPro" id="IPR050109">
    <property type="entry name" value="HTH-type_TetR-like_transc_reg"/>
</dbReference>
<reference evidence="8" key="1">
    <citation type="journal article" date="2019" name="Int. J. Syst. Evol. Microbiol.">
        <title>The Global Catalogue of Microorganisms (GCM) 10K type strain sequencing project: providing services to taxonomists for standard genome sequencing and annotation.</title>
        <authorList>
            <consortium name="The Broad Institute Genomics Platform"/>
            <consortium name="The Broad Institute Genome Sequencing Center for Infectious Disease"/>
            <person name="Wu L."/>
            <person name="Ma J."/>
        </authorList>
    </citation>
    <scope>NUCLEOTIDE SEQUENCE [LARGE SCALE GENOMIC DNA]</scope>
    <source>
        <strain evidence="8">KCTC 12848</strain>
    </source>
</reference>
<dbReference type="Proteomes" id="UP001595833">
    <property type="component" value="Unassembled WGS sequence"/>
</dbReference>
<dbReference type="EMBL" id="JBHSJB010000006">
    <property type="protein sequence ID" value="MFC5053444.1"/>
    <property type="molecule type" value="Genomic_DNA"/>
</dbReference>
<feature type="domain" description="HTH tetR-type" evidence="6">
    <location>
        <begin position="13"/>
        <end position="73"/>
    </location>
</feature>
<dbReference type="Gene3D" id="1.10.357.10">
    <property type="entry name" value="Tetracycline Repressor, domain 2"/>
    <property type="match status" value="1"/>
</dbReference>
<gene>
    <name evidence="7" type="ORF">ACFPFM_06700</name>
</gene>
<keyword evidence="8" id="KW-1185">Reference proteome</keyword>
<dbReference type="SUPFAM" id="SSF48498">
    <property type="entry name" value="Tetracyclin repressor-like, C-terminal domain"/>
    <property type="match status" value="1"/>
</dbReference>
<dbReference type="PANTHER" id="PTHR30055:SF151">
    <property type="entry name" value="TRANSCRIPTIONAL REGULATORY PROTEIN"/>
    <property type="match status" value="1"/>
</dbReference>
<dbReference type="PRINTS" id="PR00400">
    <property type="entry name" value="TETREPRESSOR"/>
</dbReference>
<evidence type="ECO:0000256" key="5">
    <source>
        <dbReference type="PROSITE-ProRule" id="PRU00335"/>
    </source>
</evidence>
<keyword evidence="1" id="KW-0678">Repressor</keyword>
<dbReference type="InterPro" id="IPR004111">
    <property type="entry name" value="Repressor_TetR_C"/>
</dbReference>
<evidence type="ECO:0000313" key="8">
    <source>
        <dbReference type="Proteomes" id="UP001595833"/>
    </source>
</evidence>
<dbReference type="InterPro" id="IPR001647">
    <property type="entry name" value="HTH_TetR"/>
</dbReference>
<accession>A0ABV9XW56</accession>
<dbReference type="Pfam" id="PF00440">
    <property type="entry name" value="TetR_N"/>
    <property type="match status" value="1"/>
</dbReference>
<dbReference type="InterPro" id="IPR009057">
    <property type="entry name" value="Homeodomain-like_sf"/>
</dbReference>
<evidence type="ECO:0000256" key="4">
    <source>
        <dbReference type="ARBA" id="ARBA00023163"/>
    </source>
</evidence>
<evidence type="ECO:0000259" key="6">
    <source>
        <dbReference type="PROSITE" id="PS50977"/>
    </source>
</evidence>
<name>A0ABV9XW56_9PSEU</name>
<comment type="caution">
    <text evidence="7">The sequence shown here is derived from an EMBL/GenBank/DDBJ whole genome shotgun (WGS) entry which is preliminary data.</text>
</comment>
<evidence type="ECO:0000313" key="7">
    <source>
        <dbReference type="EMBL" id="MFC5053444.1"/>
    </source>
</evidence>
<evidence type="ECO:0000256" key="3">
    <source>
        <dbReference type="ARBA" id="ARBA00023125"/>
    </source>
</evidence>
<protein>
    <submittedName>
        <fullName evidence="7">TetR/AcrR family transcriptional regulator C-terminal domain-containing protein</fullName>
    </submittedName>
</protein>
<proteinExistence type="predicted"/>
<feature type="DNA-binding region" description="H-T-H motif" evidence="5">
    <location>
        <begin position="36"/>
        <end position="55"/>
    </location>
</feature>
<dbReference type="InterPro" id="IPR036271">
    <property type="entry name" value="Tet_transcr_reg_TetR-rel_C_sf"/>
</dbReference>
<keyword evidence="2" id="KW-0805">Transcription regulation</keyword>
<evidence type="ECO:0000256" key="2">
    <source>
        <dbReference type="ARBA" id="ARBA00023015"/>
    </source>
</evidence>
<dbReference type="SUPFAM" id="SSF46689">
    <property type="entry name" value="Homeodomain-like"/>
    <property type="match status" value="1"/>
</dbReference>
<dbReference type="Pfam" id="PF02909">
    <property type="entry name" value="TetR_C_1"/>
    <property type="match status" value="1"/>
</dbReference>
<dbReference type="InterPro" id="IPR003012">
    <property type="entry name" value="Tet_transcr_reg_TetR"/>
</dbReference>
<keyword evidence="3 5" id="KW-0238">DNA-binding</keyword>
<sequence length="207" mass="22267">MTETRAGRPSPARLDRATVVRAALEVLDESGVDAVSTRAVAARLDVRMNTVLWHVKTKARLRELMADAVLAGVDLDGLPEPWRDRAAELPRRLRHALLAHRDGAAVVTGAYAAGPATLRFSEALVGALLAGGVDDRRAAWTTWTLTYLTLGLVQEEQAASRGDGARLVDALVPDLHPALHRIARHLAPRAFAERLDFGVDLVLGAPS</sequence>
<dbReference type="PANTHER" id="PTHR30055">
    <property type="entry name" value="HTH-TYPE TRANSCRIPTIONAL REGULATOR RUTR"/>
    <property type="match status" value="1"/>
</dbReference>
<dbReference type="RefSeq" id="WP_344039389.1">
    <property type="nucleotide sequence ID" value="NZ_BAAAKE010000016.1"/>
</dbReference>
<dbReference type="PROSITE" id="PS50977">
    <property type="entry name" value="HTH_TETR_2"/>
    <property type="match status" value="1"/>
</dbReference>
<evidence type="ECO:0000256" key="1">
    <source>
        <dbReference type="ARBA" id="ARBA00022491"/>
    </source>
</evidence>